<reference evidence="1" key="2">
    <citation type="submission" date="2020-05" db="UniProtKB">
        <authorList>
            <consortium name="EnsemblMetazoa"/>
        </authorList>
    </citation>
    <scope>IDENTIFICATION</scope>
    <source>
        <strain evidence="1">IAEA</strain>
    </source>
</reference>
<reference evidence="2" key="1">
    <citation type="submission" date="2015-01" db="EMBL/GenBank/DDBJ databases">
        <authorList>
            <person name="Aksoy S."/>
            <person name="Warren W."/>
            <person name="Wilson R.K."/>
        </authorList>
    </citation>
    <scope>NUCLEOTIDE SEQUENCE [LARGE SCALE GENOMIC DNA]</scope>
    <source>
        <strain evidence="2">IAEA</strain>
    </source>
</reference>
<accession>A0A1B0AKQ7</accession>
<dbReference type="EnsemblMetazoa" id="GPPI000271-RA">
    <property type="protein sequence ID" value="GPPI000271-PA"/>
    <property type="gene ID" value="GPPI000271"/>
</dbReference>
<evidence type="ECO:0000313" key="1">
    <source>
        <dbReference type="EnsemblMetazoa" id="GPPI000271-PA"/>
    </source>
</evidence>
<evidence type="ECO:0000313" key="2">
    <source>
        <dbReference type="Proteomes" id="UP000092460"/>
    </source>
</evidence>
<dbReference type="VEuPathDB" id="VectorBase:GPPI000271"/>
<organism evidence="1 2">
    <name type="scientific">Glossina palpalis gambiensis</name>
    <dbReference type="NCBI Taxonomy" id="67801"/>
    <lineage>
        <taxon>Eukaryota</taxon>
        <taxon>Metazoa</taxon>
        <taxon>Ecdysozoa</taxon>
        <taxon>Arthropoda</taxon>
        <taxon>Hexapoda</taxon>
        <taxon>Insecta</taxon>
        <taxon>Pterygota</taxon>
        <taxon>Neoptera</taxon>
        <taxon>Endopterygota</taxon>
        <taxon>Diptera</taxon>
        <taxon>Brachycera</taxon>
        <taxon>Muscomorpha</taxon>
        <taxon>Hippoboscoidea</taxon>
        <taxon>Glossinidae</taxon>
        <taxon>Glossina</taxon>
    </lineage>
</organism>
<name>A0A1B0AKQ7_9MUSC</name>
<keyword evidence="2" id="KW-1185">Reference proteome</keyword>
<sequence length="120" mass="13154">SDYNCFLHLEEKQQKLHNSDNTLNQTPNAYNAVSTLNIVTSAEANFVAGCQDYILLARATVIIKASDGVSDEFRAILGSASQINIVIICSASMALESFKTGPPTEKMSKRNLQVIHPQRI</sequence>
<protein>
    <submittedName>
        <fullName evidence="1">Uncharacterized protein</fullName>
    </submittedName>
</protein>
<dbReference type="Proteomes" id="UP000092460">
    <property type="component" value="Unassembled WGS sequence"/>
</dbReference>
<dbReference type="EMBL" id="JXJN01026894">
    <property type="status" value="NOT_ANNOTATED_CDS"/>
    <property type="molecule type" value="Genomic_DNA"/>
</dbReference>
<dbReference type="AlphaFoldDB" id="A0A1B0AKQ7"/>
<proteinExistence type="predicted"/>